<keyword evidence="4" id="KW-1185">Reference proteome</keyword>
<protein>
    <submittedName>
        <fullName evidence="3">Uncharacterized protein</fullName>
    </submittedName>
</protein>
<name>A0A8S1RWX3_9CILI</name>
<evidence type="ECO:0000313" key="3">
    <source>
        <dbReference type="EMBL" id="CAD8131329.1"/>
    </source>
</evidence>
<dbReference type="Proteomes" id="UP000692954">
    <property type="component" value="Unassembled WGS sequence"/>
</dbReference>
<accession>A0A8S1RWX3</accession>
<feature type="region of interest" description="Disordered" evidence="1">
    <location>
        <begin position="1"/>
        <end position="23"/>
    </location>
</feature>
<comment type="caution">
    <text evidence="3">The sequence shown here is derived from an EMBL/GenBank/DDBJ whole genome shotgun (WGS) entry which is preliminary data.</text>
</comment>
<evidence type="ECO:0000313" key="2">
    <source>
        <dbReference type="EMBL" id="CAD8130525.1"/>
    </source>
</evidence>
<sequence>MQKQEMRQKKSVSSEREEVEGKSRRVINIVKAQEQQMMSNNI</sequence>
<dbReference type="AlphaFoldDB" id="A0A8S1RWX3"/>
<proteinExistence type="predicted"/>
<evidence type="ECO:0000256" key="1">
    <source>
        <dbReference type="SAM" id="MobiDB-lite"/>
    </source>
</evidence>
<evidence type="ECO:0000313" key="4">
    <source>
        <dbReference type="Proteomes" id="UP000692954"/>
    </source>
</evidence>
<gene>
    <name evidence="2" type="ORF">PSON_ATCC_30995.1.T2970009</name>
    <name evidence="3" type="ORF">PSON_ATCC_30995.1.T4720002</name>
</gene>
<reference evidence="3" key="1">
    <citation type="submission" date="2021-01" db="EMBL/GenBank/DDBJ databases">
        <authorList>
            <consortium name="Genoscope - CEA"/>
            <person name="William W."/>
        </authorList>
    </citation>
    <scope>NUCLEOTIDE SEQUENCE</scope>
</reference>
<dbReference type="EMBL" id="CAJJDN010000472">
    <property type="protein sequence ID" value="CAD8131329.1"/>
    <property type="molecule type" value="Genomic_DNA"/>
</dbReference>
<dbReference type="EMBL" id="CAJJDN010000297">
    <property type="protein sequence ID" value="CAD8130525.1"/>
    <property type="molecule type" value="Genomic_DNA"/>
</dbReference>
<organism evidence="3 4">
    <name type="scientific">Paramecium sonneborni</name>
    <dbReference type="NCBI Taxonomy" id="65129"/>
    <lineage>
        <taxon>Eukaryota</taxon>
        <taxon>Sar</taxon>
        <taxon>Alveolata</taxon>
        <taxon>Ciliophora</taxon>
        <taxon>Intramacronucleata</taxon>
        <taxon>Oligohymenophorea</taxon>
        <taxon>Peniculida</taxon>
        <taxon>Parameciidae</taxon>
        <taxon>Paramecium</taxon>
    </lineage>
</organism>